<dbReference type="InterPro" id="IPR000172">
    <property type="entry name" value="GMC_OxRdtase_N"/>
</dbReference>
<dbReference type="Pfam" id="PF00732">
    <property type="entry name" value="GMC_oxred_N"/>
    <property type="match status" value="1"/>
</dbReference>
<evidence type="ECO:0000313" key="7">
    <source>
        <dbReference type="Proteomes" id="UP001221208"/>
    </source>
</evidence>
<dbReference type="PANTHER" id="PTHR11552:SF147">
    <property type="entry name" value="CHOLINE DEHYDROGENASE, MITOCHONDRIAL"/>
    <property type="match status" value="1"/>
</dbReference>
<name>A0ABT5K7I3_9BURK</name>
<feature type="domain" description="Glucose-methanol-choline oxidoreductase N-terminal" evidence="5">
    <location>
        <begin position="253"/>
        <end position="267"/>
    </location>
</feature>
<dbReference type="EMBL" id="JAQQXR010000009">
    <property type="protein sequence ID" value="MDC8760016.1"/>
    <property type="molecule type" value="Genomic_DNA"/>
</dbReference>
<protein>
    <submittedName>
        <fullName evidence="6">GMC family oxidoreductase N-terminal domain-containing protein</fullName>
    </submittedName>
</protein>
<keyword evidence="3" id="KW-0285">Flavoprotein</keyword>
<proteinExistence type="inferred from homology"/>
<dbReference type="Proteomes" id="UP001221208">
    <property type="component" value="Unassembled WGS sequence"/>
</dbReference>
<comment type="similarity">
    <text evidence="2">Belongs to the GMC oxidoreductase family.</text>
</comment>
<evidence type="ECO:0000256" key="1">
    <source>
        <dbReference type="ARBA" id="ARBA00001974"/>
    </source>
</evidence>
<dbReference type="Gene3D" id="3.30.560.10">
    <property type="entry name" value="Glucose Oxidase, domain 3"/>
    <property type="match status" value="1"/>
</dbReference>
<accession>A0ABT5K7I3</accession>
<dbReference type="PROSITE" id="PS00624">
    <property type="entry name" value="GMC_OXRED_2"/>
    <property type="match status" value="1"/>
</dbReference>
<dbReference type="SUPFAM" id="SSF51905">
    <property type="entry name" value="FAD/NAD(P)-binding domain"/>
    <property type="match status" value="1"/>
</dbReference>
<evidence type="ECO:0000256" key="3">
    <source>
        <dbReference type="ARBA" id="ARBA00022630"/>
    </source>
</evidence>
<evidence type="ECO:0000313" key="6">
    <source>
        <dbReference type="EMBL" id="MDC8760016.1"/>
    </source>
</evidence>
<keyword evidence="4" id="KW-0274">FAD</keyword>
<dbReference type="InterPro" id="IPR007867">
    <property type="entry name" value="GMC_OxRtase_C"/>
</dbReference>
<keyword evidence="7" id="KW-1185">Reference proteome</keyword>
<evidence type="ECO:0000256" key="2">
    <source>
        <dbReference type="ARBA" id="ARBA00010790"/>
    </source>
</evidence>
<dbReference type="PANTHER" id="PTHR11552">
    <property type="entry name" value="GLUCOSE-METHANOL-CHOLINE GMC OXIDOREDUCTASE"/>
    <property type="match status" value="1"/>
</dbReference>
<dbReference type="InterPro" id="IPR012132">
    <property type="entry name" value="GMC_OxRdtase"/>
</dbReference>
<dbReference type="Gene3D" id="3.50.50.60">
    <property type="entry name" value="FAD/NAD(P)-binding domain"/>
    <property type="match status" value="1"/>
</dbReference>
<dbReference type="RefSeq" id="WP_273673543.1">
    <property type="nucleotide sequence ID" value="NZ_JAQQXR010000009.1"/>
</dbReference>
<evidence type="ECO:0000259" key="5">
    <source>
        <dbReference type="PROSITE" id="PS00624"/>
    </source>
</evidence>
<dbReference type="Pfam" id="PF05199">
    <property type="entry name" value="GMC_oxred_C"/>
    <property type="match status" value="1"/>
</dbReference>
<comment type="cofactor">
    <cofactor evidence="1">
        <name>FAD</name>
        <dbReference type="ChEBI" id="CHEBI:57692"/>
    </cofactor>
</comment>
<dbReference type="InterPro" id="IPR036188">
    <property type="entry name" value="FAD/NAD-bd_sf"/>
</dbReference>
<sequence length="548" mass="58105">MTRYDYIIVGAGSAGCVLANRLSADPAVSVCLLEAGPADRNPVIRTPVGLMFMLLSKVFSWRHYTQPQAQLNRRRLYWPRGQSLGGGGASNAAVYTRGHAHDYDHWAALGNAGWGYADVLPLFKRAQHQERGGGDYHGVGGPLGVADLRLPSLLSAVYLQAAADAGYARNKDFNGACQEGAGLYQVTQKNGARCGVARAYLEPVRGRANLTVLTGARASQVLLDGKRASGVAYIQGGKRRDLGAAREVILCGGAVHSPQLLMLSGIGAAAQLRRHGIAPRHELPGVGQNLQDRLDILIVHHCAAAQSLGGALRKALMQGKHLLNYLLFRNGPLTAHGAEAGGFIKSAAGQALPDLQLHFTPAQPDEQGRALARAAFLLFGHGYALHVSGLRPKSRGHIDLNSADPGGAALIDPNYFSHPDDLDTLLHGVKAARRILAQKAFERFRGGELYPGAEVQSDDALRAFIRAKADTLHQPAGTCKMGQDGQAVVDAQLKVHGLDGLRVGDASIMPTLIGGNTQAATVMIAEKAADMIVQAWAQRQHSGQGASQ</sequence>
<evidence type="ECO:0000256" key="4">
    <source>
        <dbReference type="ARBA" id="ARBA00022827"/>
    </source>
</evidence>
<dbReference type="SUPFAM" id="SSF54373">
    <property type="entry name" value="FAD-linked reductases, C-terminal domain"/>
    <property type="match status" value="1"/>
</dbReference>
<dbReference type="PIRSF" id="PIRSF000137">
    <property type="entry name" value="Alcohol_oxidase"/>
    <property type="match status" value="1"/>
</dbReference>
<reference evidence="6 7" key="1">
    <citation type="submission" date="2022-10" db="EMBL/GenBank/DDBJ databases">
        <title>Janthinobacterium sp. hw3 Genome sequencing.</title>
        <authorList>
            <person name="Park S."/>
        </authorList>
    </citation>
    <scope>NUCLEOTIDE SEQUENCE [LARGE SCALE GENOMIC DNA]</scope>
    <source>
        <strain evidence="7">hw3</strain>
    </source>
</reference>
<organism evidence="6 7">
    <name type="scientific">Janthinobacterium fluminis</name>
    <dbReference type="NCBI Taxonomy" id="2987524"/>
    <lineage>
        <taxon>Bacteria</taxon>
        <taxon>Pseudomonadati</taxon>
        <taxon>Pseudomonadota</taxon>
        <taxon>Betaproteobacteria</taxon>
        <taxon>Burkholderiales</taxon>
        <taxon>Oxalobacteraceae</taxon>
        <taxon>Janthinobacterium</taxon>
    </lineage>
</organism>
<gene>
    <name evidence="6" type="ORF">OIK44_20725</name>
</gene>
<comment type="caution">
    <text evidence="6">The sequence shown here is derived from an EMBL/GenBank/DDBJ whole genome shotgun (WGS) entry which is preliminary data.</text>
</comment>
<dbReference type="PROSITE" id="PS51257">
    <property type="entry name" value="PROKAR_LIPOPROTEIN"/>
    <property type="match status" value="1"/>
</dbReference>